<evidence type="ECO:0000313" key="2">
    <source>
        <dbReference type="Proteomes" id="UP000267448"/>
    </source>
</evidence>
<dbReference type="Proteomes" id="UP000267448">
    <property type="component" value="Unassembled WGS sequence"/>
</dbReference>
<gene>
    <name evidence="1" type="ORF">EKG38_11120</name>
</gene>
<organism evidence="1 2">
    <name type="scientific">Shewanella canadensis</name>
    <dbReference type="NCBI Taxonomy" id="271096"/>
    <lineage>
        <taxon>Bacteria</taxon>
        <taxon>Pseudomonadati</taxon>
        <taxon>Pseudomonadota</taxon>
        <taxon>Gammaproteobacteria</taxon>
        <taxon>Alteromonadales</taxon>
        <taxon>Shewanellaceae</taxon>
        <taxon>Shewanella</taxon>
    </lineage>
</organism>
<dbReference type="AlphaFoldDB" id="A0A3S0IMV0"/>
<dbReference type="EMBL" id="RXNU01000005">
    <property type="protein sequence ID" value="RTR38718.1"/>
    <property type="molecule type" value="Genomic_DNA"/>
</dbReference>
<dbReference type="RefSeq" id="WP_126520334.1">
    <property type="nucleotide sequence ID" value="NZ_RXNU01000005.1"/>
</dbReference>
<keyword evidence="2" id="KW-1185">Reference proteome</keyword>
<protein>
    <submittedName>
        <fullName evidence="1">Uncharacterized protein</fullName>
    </submittedName>
</protein>
<sequence length="85" mass="10118">MELLLDELLEIIEFVSEYQYKEDGSYEKKDLFQQGRFRTIEIKQKCIADYNDSPSISKINQLLGQLDEKLEKGYDNPELQVWKLI</sequence>
<reference evidence="1 2" key="1">
    <citation type="submission" date="2018-12" db="EMBL/GenBank/DDBJ databases">
        <authorList>
            <person name="Yu L."/>
        </authorList>
    </citation>
    <scope>NUCLEOTIDE SEQUENCE [LARGE SCALE GENOMIC DNA]</scope>
    <source>
        <strain evidence="1 2">HAW-EB2</strain>
    </source>
</reference>
<name>A0A3S0IMV0_9GAMM</name>
<dbReference type="OrthoDB" id="6267378at2"/>
<accession>A0A3S0IMV0</accession>
<proteinExistence type="predicted"/>
<comment type="caution">
    <text evidence="1">The sequence shown here is derived from an EMBL/GenBank/DDBJ whole genome shotgun (WGS) entry which is preliminary data.</text>
</comment>
<evidence type="ECO:0000313" key="1">
    <source>
        <dbReference type="EMBL" id="RTR38718.1"/>
    </source>
</evidence>